<proteinExistence type="predicted"/>
<sequence length="153" mass="16879">MIAVAVLATNQPVNWGCTCTDAAIVTNWSKIRTRLATILPSSAGIIGNTKHDKVFKLLNNSYYLPTTPDLKLEEKLFDIVGADYMQYAIGEILNRYWQKYPCDPKNPTKPTKPTKPTSTKPCTSTTKPTKPTKPTSTKPCTTSTKPTKPTKST</sequence>
<evidence type="ECO:0000313" key="2">
    <source>
        <dbReference type="EMBL" id="KAJ2860089.1"/>
    </source>
</evidence>
<comment type="caution">
    <text evidence="2">The sequence shown here is derived from an EMBL/GenBank/DDBJ whole genome shotgun (WGS) entry which is preliminary data.</text>
</comment>
<evidence type="ECO:0000313" key="3">
    <source>
        <dbReference type="Proteomes" id="UP001140074"/>
    </source>
</evidence>
<evidence type="ECO:0000256" key="1">
    <source>
        <dbReference type="SAM" id="MobiDB-lite"/>
    </source>
</evidence>
<feature type="region of interest" description="Disordered" evidence="1">
    <location>
        <begin position="104"/>
        <end position="153"/>
    </location>
</feature>
<dbReference type="AlphaFoldDB" id="A0A9W8M3K6"/>
<name>A0A9W8M3K6_9FUNG</name>
<reference evidence="2" key="1">
    <citation type="submission" date="2022-07" db="EMBL/GenBank/DDBJ databases">
        <title>Phylogenomic reconstructions and comparative analyses of Kickxellomycotina fungi.</title>
        <authorList>
            <person name="Reynolds N.K."/>
            <person name="Stajich J.E."/>
            <person name="Barry K."/>
            <person name="Grigoriev I.V."/>
            <person name="Crous P."/>
            <person name="Smith M.E."/>
        </authorList>
    </citation>
    <scope>NUCLEOTIDE SEQUENCE</scope>
    <source>
        <strain evidence="2">RSA 476</strain>
    </source>
</reference>
<dbReference type="Proteomes" id="UP001140074">
    <property type="component" value="Unassembled WGS sequence"/>
</dbReference>
<feature type="non-terminal residue" evidence="2">
    <location>
        <position position="153"/>
    </location>
</feature>
<accession>A0A9W8M3K6</accession>
<dbReference type="EMBL" id="JANBUY010000327">
    <property type="protein sequence ID" value="KAJ2860089.1"/>
    <property type="molecule type" value="Genomic_DNA"/>
</dbReference>
<keyword evidence="3" id="KW-1185">Reference proteome</keyword>
<protein>
    <submittedName>
        <fullName evidence="2">Uncharacterized protein</fullName>
    </submittedName>
</protein>
<organism evidence="2 3">
    <name type="scientific">Coemansia aciculifera</name>
    <dbReference type="NCBI Taxonomy" id="417176"/>
    <lineage>
        <taxon>Eukaryota</taxon>
        <taxon>Fungi</taxon>
        <taxon>Fungi incertae sedis</taxon>
        <taxon>Zoopagomycota</taxon>
        <taxon>Kickxellomycotina</taxon>
        <taxon>Kickxellomycetes</taxon>
        <taxon>Kickxellales</taxon>
        <taxon>Kickxellaceae</taxon>
        <taxon>Coemansia</taxon>
    </lineage>
</organism>
<gene>
    <name evidence="2" type="ORF">GGH94_005733</name>
</gene>
<feature type="compositionally biased region" description="Low complexity" evidence="1">
    <location>
        <begin position="108"/>
        <end position="153"/>
    </location>
</feature>